<evidence type="ECO:0000313" key="3">
    <source>
        <dbReference type="Proteomes" id="UP000807353"/>
    </source>
</evidence>
<proteinExistence type="predicted"/>
<reference evidence="2" key="1">
    <citation type="submission" date="2020-11" db="EMBL/GenBank/DDBJ databases">
        <authorList>
            <consortium name="DOE Joint Genome Institute"/>
            <person name="Ahrendt S."/>
            <person name="Riley R."/>
            <person name="Andreopoulos W."/>
            <person name="Labutti K."/>
            <person name="Pangilinan J."/>
            <person name="Ruiz-Duenas F.J."/>
            <person name="Barrasa J.M."/>
            <person name="Sanchez-Garcia M."/>
            <person name="Camarero S."/>
            <person name="Miyauchi S."/>
            <person name="Serrano A."/>
            <person name="Linde D."/>
            <person name="Babiker R."/>
            <person name="Drula E."/>
            <person name="Ayuso-Fernandez I."/>
            <person name="Pacheco R."/>
            <person name="Padilla G."/>
            <person name="Ferreira P."/>
            <person name="Barriuso J."/>
            <person name="Kellner H."/>
            <person name="Castanera R."/>
            <person name="Alfaro M."/>
            <person name="Ramirez L."/>
            <person name="Pisabarro A.G."/>
            <person name="Kuo A."/>
            <person name="Tritt A."/>
            <person name="Lipzen A."/>
            <person name="He G."/>
            <person name="Yan M."/>
            <person name="Ng V."/>
            <person name="Cullen D."/>
            <person name="Martin F."/>
            <person name="Rosso M.-N."/>
            <person name="Henrissat B."/>
            <person name="Hibbett D."/>
            <person name="Martinez A.T."/>
            <person name="Grigoriev I.V."/>
        </authorList>
    </citation>
    <scope>NUCLEOTIDE SEQUENCE</scope>
    <source>
        <strain evidence="2">CBS 247.69</strain>
    </source>
</reference>
<dbReference type="AlphaFoldDB" id="A0A9P5YDV6"/>
<dbReference type="EMBL" id="MU150239">
    <property type="protein sequence ID" value="KAF9466860.1"/>
    <property type="molecule type" value="Genomic_DNA"/>
</dbReference>
<accession>A0A9P5YDV6</accession>
<sequence length="306" mass="33712">MTSMSTAPIYPLQPHHFSNLIEILRRANEVYKAVAIEIRANLRPSRRARRYARNVLGLQVDVGKAVRCDQKQISVVPLPILDTDYSPIVTVNPGIYLSGNTHELRSISSQLSLRRRPTLKCVIPEVVTRTTPNGTTSTIALPRSTSIYSSVSLSSPLVANGFLGSEVASPRLVSIWSADGEGGALLPSDAPTNVHIDNPVSPSMRAWRPLDVPIDEEEMDWGLEDSFDMDVSSPGSSTSSSVATSGTDSSTGPTTPVDEEPIVIRIKRKSAELFDDGFEKRPKFERREWVQPTTQRKIVIRIPARR</sequence>
<evidence type="ECO:0000313" key="2">
    <source>
        <dbReference type="EMBL" id="KAF9466860.1"/>
    </source>
</evidence>
<organism evidence="2 3">
    <name type="scientific">Collybia nuda</name>
    <dbReference type="NCBI Taxonomy" id="64659"/>
    <lineage>
        <taxon>Eukaryota</taxon>
        <taxon>Fungi</taxon>
        <taxon>Dikarya</taxon>
        <taxon>Basidiomycota</taxon>
        <taxon>Agaricomycotina</taxon>
        <taxon>Agaricomycetes</taxon>
        <taxon>Agaricomycetidae</taxon>
        <taxon>Agaricales</taxon>
        <taxon>Tricholomatineae</taxon>
        <taxon>Clitocybaceae</taxon>
        <taxon>Collybia</taxon>
    </lineage>
</organism>
<keyword evidence="3" id="KW-1185">Reference proteome</keyword>
<name>A0A9P5YDV6_9AGAR</name>
<dbReference type="Proteomes" id="UP000807353">
    <property type="component" value="Unassembled WGS sequence"/>
</dbReference>
<evidence type="ECO:0000256" key="1">
    <source>
        <dbReference type="SAM" id="MobiDB-lite"/>
    </source>
</evidence>
<protein>
    <submittedName>
        <fullName evidence="2">Uncharacterized protein</fullName>
    </submittedName>
</protein>
<feature type="region of interest" description="Disordered" evidence="1">
    <location>
        <begin position="226"/>
        <end position="262"/>
    </location>
</feature>
<dbReference type="OrthoDB" id="3034033at2759"/>
<comment type="caution">
    <text evidence="2">The sequence shown here is derived from an EMBL/GenBank/DDBJ whole genome shotgun (WGS) entry which is preliminary data.</text>
</comment>
<gene>
    <name evidence="2" type="ORF">BDZ94DRAFT_1249959</name>
</gene>
<feature type="compositionally biased region" description="Low complexity" evidence="1">
    <location>
        <begin position="232"/>
        <end position="256"/>
    </location>
</feature>